<dbReference type="PROSITE" id="PS51677">
    <property type="entry name" value="NODB"/>
    <property type="match status" value="1"/>
</dbReference>
<feature type="chain" id="PRO_5039588211" evidence="3">
    <location>
        <begin position="28"/>
        <end position="316"/>
    </location>
</feature>
<evidence type="ECO:0000313" key="6">
    <source>
        <dbReference type="Proteomes" id="UP000806542"/>
    </source>
</evidence>
<feature type="signal peptide" evidence="3">
    <location>
        <begin position="1"/>
        <end position="27"/>
    </location>
</feature>
<comment type="caution">
    <text evidence="5">The sequence shown here is derived from an EMBL/GenBank/DDBJ whole genome shotgun (WGS) entry which is preliminary data.</text>
</comment>
<name>A0A9D5R8E2_9FIRM</name>
<dbReference type="RefSeq" id="WP_226392416.1">
    <property type="nucleotide sequence ID" value="NZ_JADCKB010000008.1"/>
</dbReference>
<accession>A0A9D5R8E2</accession>
<dbReference type="CDD" id="cd10918">
    <property type="entry name" value="CE4_NodB_like_5s_6s"/>
    <property type="match status" value="1"/>
</dbReference>
<dbReference type="GO" id="GO:0005576">
    <property type="term" value="C:extracellular region"/>
    <property type="evidence" value="ECO:0007669"/>
    <property type="project" value="UniProtKB-SubCell"/>
</dbReference>
<feature type="domain" description="NodB homology" evidence="4">
    <location>
        <begin position="129"/>
        <end position="316"/>
    </location>
</feature>
<dbReference type="InterPro" id="IPR051398">
    <property type="entry name" value="Polysacch_Deacetylase"/>
</dbReference>
<proteinExistence type="predicted"/>
<evidence type="ECO:0000256" key="3">
    <source>
        <dbReference type="SAM" id="SignalP"/>
    </source>
</evidence>
<reference evidence="5" key="1">
    <citation type="submission" date="2020-10" db="EMBL/GenBank/DDBJ databases">
        <title>ChiBAC.</title>
        <authorList>
            <person name="Zenner C."/>
            <person name="Hitch T.C.A."/>
            <person name="Clavel T."/>
        </authorList>
    </citation>
    <scope>NUCLEOTIDE SEQUENCE</scope>
    <source>
        <strain evidence="5">DSM 107454</strain>
    </source>
</reference>
<dbReference type="InterPro" id="IPR011330">
    <property type="entry name" value="Glyco_hydro/deAcase_b/a-brl"/>
</dbReference>
<dbReference type="SUPFAM" id="SSF88713">
    <property type="entry name" value="Glycoside hydrolase/deacetylase"/>
    <property type="match status" value="1"/>
</dbReference>
<gene>
    <name evidence="5" type="ORF">INF28_05240</name>
</gene>
<dbReference type="Pfam" id="PF01522">
    <property type="entry name" value="Polysacc_deac_1"/>
    <property type="match status" value="1"/>
</dbReference>
<evidence type="ECO:0000259" key="4">
    <source>
        <dbReference type="PROSITE" id="PS51677"/>
    </source>
</evidence>
<dbReference type="AlphaFoldDB" id="A0A9D5R8E2"/>
<dbReference type="Proteomes" id="UP000806542">
    <property type="component" value="Unassembled WGS sequence"/>
</dbReference>
<dbReference type="PANTHER" id="PTHR34216:SF3">
    <property type="entry name" value="POLY-BETA-1,6-N-ACETYL-D-GLUCOSAMINE N-DEACETYLASE"/>
    <property type="match status" value="1"/>
</dbReference>
<evidence type="ECO:0000256" key="2">
    <source>
        <dbReference type="ARBA" id="ARBA00022729"/>
    </source>
</evidence>
<evidence type="ECO:0000256" key="1">
    <source>
        <dbReference type="ARBA" id="ARBA00004613"/>
    </source>
</evidence>
<protein>
    <submittedName>
        <fullName evidence="5">Polysaccharide deacetylase family protein</fullName>
    </submittedName>
</protein>
<organism evidence="5 6">
    <name type="scientific">Ructibacterium gallinarum</name>
    <dbReference type="NCBI Taxonomy" id="2779355"/>
    <lineage>
        <taxon>Bacteria</taxon>
        <taxon>Bacillati</taxon>
        <taxon>Bacillota</taxon>
        <taxon>Clostridia</taxon>
        <taxon>Eubacteriales</taxon>
        <taxon>Oscillospiraceae</taxon>
        <taxon>Ructibacterium</taxon>
    </lineage>
</organism>
<evidence type="ECO:0000313" key="5">
    <source>
        <dbReference type="EMBL" id="MBE5039867.1"/>
    </source>
</evidence>
<dbReference type="InterPro" id="IPR002509">
    <property type="entry name" value="NODB_dom"/>
</dbReference>
<dbReference type="PANTHER" id="PTHR34216">
    <property type="match status" value="1"/>
</dbReference>
<dbReference type="EMBL" id="JADCKB010000008">
    <property type="protein sequence ID" value="MBE5039867.1"/>
    <property type="molecule type" value="Genomic_DNA"/>
</dbReference>
<keyword evidence="2 3" id="KW-0732">Signal</keyword>
<comment type="subcellular location">
    <subcellularLocation>
        <location evidence="1">Secreted</location>
    </subcellularLocation>
</comment>
<dbReference type="Gene3D" id="3.20.20.370">
    <property type="entry name" value="Glycoside hydrolase/deacetylase"/>
    <property type="match status" value="1"/>
</dbReference>
<dbReference type="GO" id="GO:0016810">
    <property type="term" value="F:hydrolase activity, acting on carbon-nitrogen (but not peptide) bonds"/>
    <property type="evidence" value="ECO:0007669"/>
    <property type="project" value="InterPro"/>
</dbReference>
<dbReference type="GO" id="GO:0005975">
    <property type="term" value="P:carbohydrate metabolic process"/>
    <property type="evidence" value="ECO:0007669"/>
    <property type="project" value="InterPro"/>
</dbReference>
<sequence>MRKRTTKTLLFLLSAALLTAFCLPAAAETTDRSTPPAWVVTVEGGPRENPITTPQEPEVPEKKDVKVPILLYHHITDEPFSNGNEISLISPYDFRLHMTAIKVNFTPISLRQYYDYVTCTDGSVTLPDNPIIVTFDDGYLSNYEIAYPILKELEIPATIFVVTDTMGAVAGEGQVNYSHFTWEQAKEMEDSGLIEIQSHTASHAALGEVSETDLVTELRKSKYEIEKNLGRECDMIAFPYGSYTEEVVAASHAAGYKLQAVVDDKTSEEDFEVNLPSEGVDGLTRMTIAGTMGNVNVIEIIRHAMAKKVIPISQQP</sequence>
<keyword evidence="6" id="KW-1185">Reference proteome</keyword>